<feature type="domain" description="Reverse transcriptase zinc-binding" evidence="2">
    <location>
        <begin position="208"/>
        <end position="290"/>
    </location>
</feature>
<evidence type="ECO:0000313" key="4">
    <source>
        <dbReference type="Proteomes" id="UP000652761"/>
    </source>
</evidence>
<proteinExistence type="predicted"/>
<dbReference type="GO" id="GO:0003676">
    <property type="term" value="F:nucleic acid binding"/>
    <property type="evidence" value="ECO:0007669"/>
    <property type="project" value="InterPro"/>
</dbReference>
<accession>A0A843V6V6</accession>
<protein>
    <recommendedName>
        <fullName evidence="5">RNase H type-1 domain-containing protein</fullName>
    </recommendedName>
</protein>
<dbReference type="PANTHER" id="PTHR47723">
    <property type="entry name" value="OS05G0353850 PROTEIN"/>
    <property type="match status" value="1"/>
</dbReference>
<dbReference type="InterPro" id="IPR012337">
    <property type="entry name" value="RNaseH-like_sf"/>
</dbReference>
<reference evidence="3" key="1">
    <citation type="submission" date="2017-07" db="EMBL/GenBank/DDBJ databases">
        <title>Taro Niue Genome Assembly and Annotation.</title>
        <authorList>
            <person name="Atibalentja N."/>
            <person name="Keating K."/>
            <person name="Fields C.J."/>
        </authorList>
    </citation>
    <scope>NUCLEOTIDE SEQUENCE</scope>
    <source>
        <strain evidence="3">Niue_2</strain>
        <tissue evidence="3">Leaf</tissue>
    </source>
</reference>
<dbReference type="GO" id="GO:0004523">
    <property type="term" value="F:RNA-DNA hybrid ribonuclease activity"/>
    <property type="evidence" value="ECO:0007669"/>
    <property type="project" value="InterPro"/>
</dbReference>
<dbReference type="InterPro" id="IPR053151">
    <property type="entry name" value="RNase_H-like"/>
</dbReference>
<dbReference type="CDD" id="cd06222">
    <property type="entry name" value="RNase_H_like"/>
    <property type="match status" value="1"/>
</dbReference>
<dbReference type="OrthoDB" id="817163at2759"/>
<dbReference type="EMBL" id="NMUH01001403">
    <property type="protein sequence ID" value="MQL92031.1"/>
    <property type="molecule type" value="Genomic_DNA"/>
</dbReference>
<dbReference type="Proteomes" id="UP000652761">
    <property type="component" value="Unassembled WGS sequence"/>
</dbReference>
<dbReference type="Pfam" id="PF13966">
    <property type="entry name" value="zf-RVT"/>
    <property type="match status" value="1"/>
</dbReference>
<dbReference type="AlphaFoldDB" id="A0A843V6V6"/>
<dbReference type="Pfam" id="PF13456">
    <property type="entry name" value="RVT_3"/>
    <property type="match status" value="1"/>
</dbReference>
<evidence type="ECO:0000259" key="2">
    <source>
        <dbReference type="Pfam" id="PF13966"/>
    </source>
</evidence>
<feature type="domain" description="RNase H type-1" evidence="1">
    <location>
        <begin position="417"/>
        <end position="537"/>
    </location>
</feature>
<evidence type="ECO:0000259" key="1">
    <source>
        <dbReference type="Pfam" id="PF13456"/>
    </source>
</evidence>
<dbReference type="PANTHER" id="PTHR47723:SF19">
    <property type="entry name" value="POLYNUCLEOTIDYL TRANSFERASE, RIBONUCLEASE H-LIKE SUPERFAMILY PROTEIN"/>
    <property type="match status" value="1"/>
</dbReference>
<dbReference type="SUPFAM" id="SSF53098">
    <property type="entry name" value="Ribonuclease H-like"/>
    <property type="match status" value="1"/>
</dbReference>
<dbReference type="InterPro" id="IPR002156">
    <property type="entry name" value="RNaseH_domain"/>
</dbReference>
<gene>
    <name evidence="3" type="ORF">Taro_024648</name>
</gene>
<dbReference type="InterPro" id="IPR036397">
    <property type="entry name" value="RNaseH_sf"/>
</dbReference>
<keyword evidence="4" id="KW-1185">Reference proteome</keyword>
<dbReference type="InterPro" id="IPR026960">
    <property type="entry name" value="RVT-Znf"/>
</dbReference>
<evidence type="ECO:0000313" key="3">
    <source>
        <dbReference type="EMBL" id="MQL92031.1"/>
    </source>
</evidence>
<organism evidence="3 4">
    <name type="scientific">Colocasia esculenta</name>
    <name type="common">Wild taro</name>
    <name type="synonym">Arum esculentum</name>
    <dbReference type="NCBI Taxonomy" id="4460"/>
    <lineage>
        <taxon>Eukaryota</taxon>
        <taxon>Viridiplantae</taxon>
        <taxon>Streptophyta</taxon>
        <taxon>Embryophyta</taxon>
        <taxon>Tracheophyta</taxon>
        <taxon>Spermatophyta</taxon>
        <taxon>Magnoliopsida</taxon>
        <taxon>Liliopsida</taxon>
        <taxon>Araceae</taxon>
        <taxon>Aroideae</taxon>
        <taxon>Colocasieae</taxon>
        <taxon>Colocasia</taxon>
    </lineage>
</organism>
<dbReference type="Gene3D" id="3.30.420.10">
    <property type="entry name" value="Ribonuclease H-like superfamily/Ribonuclease H"/>
    <property type="match status" value="1"/>
</dbReference>
<sequence>MNALSIPPTVVRTFHKILANFFWGSYEGSPKRHWKSWNDIAQPKESGGLGVLNLHHMQVAFRTKMLWRALSTDSIWAKFYRGKHLFNCHHSKAQFPLMLAADRRLWKQAAQLIQSNHRIISRDTNSDGHFWFDVWTGDTPLNAYLPEDTWKSTPDKFCPIHKALNSPGSTHLQLALQHCPEHLFTQYLTNNDSRDTWIWCPTASGSFSTKSVRLLLQSETTQNWKALWSPYIPLKWSIHLWRMVQNLIPVDATIQAKGVPLCSKCSCCLNHQQESLQHLFFHSDIASKVWTDLSDFLHFNTSGITNISGSVYSFLTRPEITTSAGRLQRCTFMAVIWELWCSRNIARFQGTRMSAQHIINRSWLSVQAIYRSANFQKIPQNWREALRQPSKGEVNRNTMAPKVVKWFTPPKGRLKLNVDGAFKATTNEAGGGGILRDYKGNMCCAFAKPYYHLKSSLVAEAFALRDRLLMCCNKGVTEVQVETDSLNLLQIVTGQLPCPWDLACILNEIAVTVKKVQAEITYIPRESNQVADRLADFAHSCVHLTIWVSWADLPNIVKAPYRLDKVGSPPNSPPRSVLPPLNSS</sequence>
<comment type="caution">
    <text evidence="3">The sequence shown here is derived from an EMBL/GenBank/DDBJ whole genome shotgun (WGS) entry which is preliminary data.</text>
</comment>
<dbReference type="InterPro" id="IPR044730">
    <property type="entry name" value="RNase_H-like_dom_plant"/>
</dbReference>
<evidence type="ECO:0008006" key="5">
    <source>
        <dbReference type="Google" id="ProtNLM"/>
    </source>
</evidence>
<name>A0A843V6V6_COLES</name>